<feature type="region of interest" description="Disordered" evidence="1">
    <location>
        <begin position="104"/>
        <end position="132"/>
    </location>
</feature>
<feature type="signal peptide" evidence="2">
    <location>
        <begin position="1"/>
        <end position="23"/>
    </location>
</feature>
<dbReference type="OrthoDB" id="3660698at2759"/>
<accession>A0A166TT01</accession>
<keyword evidence="4" id="KW-1185">Reference proteome</keyword>
<gene>
    <name evidence="3" type="ORF">CT0861_01449</name>
</gene>
<dbReference type="EMBL" id="LFIV01000058">
    <property type="protein sequence ID" value="KZL72450.1"/>
    <property type="molecule type" value="Genomic_DNA"/>
</dbReference>
<sequence>MQLPSFAATSALVLLALSNTALACDGYLFCHCYNSDGRPNDAATQTVCKRYNAGLTNTIDANAWSDGAKECQYVGIAGEKRGKFWHPFGLGNCDWRVMCGEAGATGSDSSCRDHPPQGPKSYGAGPIIVPHN</sequence>
<comment type="caution">
    <text evidence="3">The sequence shown here is derived from an EMBL/GenBank/DDBJ whole genome shotgun (WGS) entry which is preliminary data.</text>
</comment>
<evidence type="ECO:0000256" key="1">
    <source>
        <dbReference type="SAM" id="MobiDB-lite"/>
    </source>
</evidence>
<dbReference type="Proteomes" id="UP000076552">
    <property type="component" value="Unassembled WGS sequence"/>
</dbReference>
<protein>
    <submittedName>
        <fullName evidence="3">Uncharacterized protein</fullName>
    </submittedName>
</protein>
<name>A0A166TT01_9PEZI</name>
<evidence type="ECO:0000313" key="3">
    <source>
        <dbReference type="EMBL" id="KZL72450.1"/>
    </source>
</evidence>
<evidence type="ECO:0000313" key="4">
    <source>
        <dbReference type="Proteomes" id="UP000076552"/>
    </source>
</evidence>
<evidence type="ECO:0000256" key="2">
    <source>
        <dbReference type="SAM" id="SignalP"/>
    </source>
</evidence>
<keyword evidence="2" id="KW-0732">Signal</keyword>
<proteinExistence type="predicted"/>
<organism evidence="3 4">
    <name type="scientific">Colletotrichum tofieldiae</name>
    <dbReference type="NCBI Taxonomy" id="708197"/>
    <lineage>
        <taxon>Eukaryota</taxon>
        <taxon>Fungi</taxon>
        <taxon>Dikarya</taxon>
        <taxon>Ascomycota</taxon>
        <taxon>Pezizomycotina</taxon>
        <taxon>Sordariomycetes</taxon>
        <taxon>Hypocreomycetidae</taxon>
        <taxon>Glomerellales</taxon>
        <taxon>Glomerellaceae</taxon>
        <taxon>Colletotrichum</taxon>
        <taxon>Colletotrichum spaethianum species complex</taxon>
    </lineage>
</organism>
<feature type="chain" id="PRO_5007880228" evidence="2">
    <location>
        <begin position="24"/>
        <end position="132"/>
    </location>
</feature>
<reference evidence="3 4" key="1">
    <citation type="submission" date="2015-06" db="EMBL/GenBank/DDBJ databases">
        <title>Survival trade-offs in plant roots during colonization by closely related pathogenic and mutualistic fungi.</title>
        <authorList>
            <person name="Hacquard S."/>
            <person name="Kracher B."/>
            <person name="Hiruma K."/>
            <person name="Weinman A."/>
            <person name="Muench P."/>
            <person name="Garrido Oter R."/>
            <person name="Ver Loren van Themaat E."/>
            <person name="Dallerey J.-F."/>
            <person name="Damm U."/>
            <person name="Henrissat B."/>
            <person name="Lespinet O."/>
            <person name="Thon M."/>
            <person name="Kemen E."/>
            <person name="McHardy A.C."/>
            <person name="Schulze-Lefert P."/>
            <person name="O'Connell R.J."/>
        </authorList>
    </citation>
    <scope>NUCLEOTIDE SEQUENCE [LARGE SCALE GENOMIC DNA]</scope>
    <source>
        <strain evidence="3 4">0861</strain>
    </source>
</reference>
<dbReference type="AlphaFoldDB" id="A0A166TT01"/>